<evidence type="ECO:0000313" key="3">
    <source>
        <dbReference type="Proteomes" id="UP000694892"/>
    </source>
</evidence>
<feature type="compositionally biased region" description="Basic and acidic residues" evidence="1">
    <location>
        <begin position="22"/>
        <end position="69"/>
    </location>
</feature>
<organism evidence="2 3">
    <name type="scientific">Xenopus laevis</name>
    <name type="common">African clawed frog</name>
    <dbReference type="NCBI Taxonomy" id="8355"/>
    <lineage>
        <taxon>Eukaryota</taxon>
        <taxon>Metazoa</taxon>
        <taxon>Chordata</taxon>
        <taxon>Craniata</taxon>
        <taxon>Vertebrata</taxon>
        <taxon>Euteleostomi</taxon>
        <taxon>Amphibia</taxon>
        <taxon>Batrachia</taxon>
        <taxon>Anura</taxon>
        <taxon>Pipoidea</taxon>
        <taxon>Pipidae</taxon>
        <taxon>Xenopodinae</taxon>
        <taxon>Xenopus</taxon>
        <taxon>Xenopus</taxon>
    </lineage>
</organism>
<dbReference type="Proteomes" id="UP000694892">
    <property type="component" value="Chromosome 2L"/>
</dbReference>
<evidence type="ECO:0000313" key="2">
    <source>
        <dbReference type="EMBL" id="OCT96169.1"/>
    </source>
</evidence>
<reference evidence="3" key="1">
    <citation type="journal article" date="2016" name="Nature">
        <title>Genome evolution in the allotetraploid frog Xenopus laevis.</title>
        <authorList>
            <person name="Session A.M."/>
            <person name="Uno Y."/>
            <person name="Kwon T."/>
            <person name="Chapman J.A."/>
            <person name="Toyoda A."/>
            <person name="Takahashi S."/>
            <person name="Fukui A."/>
            <person name="Hikosaka A."/>
            <person name="Suzuki A."/>
            <person name="Kondo M."/>
            <person name="van Heeringen S.J."/>
            <person name="Quigley I."/>
            <person name="Heinz S."/>
            <person name="Ogino H."/>
            <person name="Ochi H."/>
            <person name="Hellsten U."/>
            <person name="Lyons J.B."/>
            <person name="Simakov O."/>
            <person name="Putnam N."/>
            <person name="Stites J."/>
            <person name="Kuroki Y."/>
            <person name="Tanaka T."/>
            <person name="Michiue T."/>
            <person name="Watanabe M."/>
            <person name="Bogdanovic O."/>
            <person name="Lister R."/>
            <person name="Georgiou G."/>
            <person name="Paranjpe S.S."/>
            <person name="van Kruijsbergen I."/>
            <person name="Shu S."/>
            <person name="Carlson J."/>
            <person name="Kinoshita T."/>
            <person name="Ohta Y."/>
            <person name="Mawaribuchi S."/>
            <person name="Jenkins J."/>
            <person name="Grimwood J."/>
            <person name="Schmutz J."/>
            <person name="Mitros T."/>
            <person name="Mozaffari S.V."/>
            <person name="Suzuki Y."/>
            <person name="Haramoto Y."/>
            <person name="Yamamoto T.S."/>
            <person name="Takagi C."/>
            <person name="Heald R."/>
            <person name="Miller K."/>
            <person name="Haudenschild C."/>
            <person name="Kitzman J."/>
            <person name="Nakayama T."/>
            <person name="Izutsu Y."/>
            <person name="Robert J."/>
            <person name="Fortriede J."/>
            <person name="Burns K."/>
            <person name="Lotay V."/>
            <person name="Karimi K."/>
            <person name="Yasuoka Y."/>
            <person name="Dichmann D.S."/>
            <person name="Flajnik M.F."/>
            <person name="Houston D.W."/>
            <person name="Shendure J."/>
            <person name="DuPasquier L."/>
            <person name="Vize P.D."/>
            <person name="Zorn A.M."/>
            <person name="Ito M."/>
            <person name="Marcotte E.M."/>
            <person name="Wallingford J.B."/>
            <person name="Ito Y."/>
            <person name="Asashima M."/>
            <person name="Ueno N."/>
            <person name="Matsuda Y."/>
            <person name="Veenstra G.J."/>
            <person name="Fujiyama A."/>
            <person name="Harland R.M."/>
            <person name="Taira M."/>
            <person name="Rokhsar D.S."/>
        </authorList>
    </citation>
    <scope>NUCLEOTIDE SEQUENCE [LARGE SCALE GENOMIC DNA]</scope>
    <source>
        <strain evidence="3">J</strain>
    </source>
</reference>
<sequence length="86" mass="9880">MGQDGAGIDQIKLGIECRRRLEQDSKTGLEQDSERGRLEQDSERGRLEQRETGYQDSRGRLGKQQDRVQGRAGQVQDEVSERYKVE</sequence>
<accession>A0A974HZJ1</accession>
<feature type="region of interest" description="Disordered" evidence="1">
    <location>
        <begin position="22"/>
        <end position="86"/>
    </location>
</feature>
<gene>
    <name evidence="2" type="ORF">XELAEV_18013853mg</name>
</gene>
<evidence type="ECO:0000256" key="1">
    <source>
        <dbReference type="SAM" id="MobiDB-lite"/>
    </source>
</evidence>
<protein>
    <submittedName>
        <fullName evidence="2">Uncharacterized protein</fullName>
    </submittedName>
</protein>
<dbReference type="EMBL" id="CM004468">
    <property type="protein sequence ID" value="OCT96169.1"/>
    <property type="molecule type" value="Genomic_DNA"/>
</dbReference>
<name>A0A974HZJ1_XENLA</name>
<proteinExistence type="predicted"/>
<dbReference type="AlphaFoldDB" id="A0A974HZJ1"/>